<evidence type="ECO:0000256" key="12">
    <source>
        <dbReference type="ARBA" id="ARBA00023145"/>
    </source>
</evidence>
<keyword evidence="22" id="KW-1185">Reference proteome</keyword>
<dbReference type="Proteomes" id="UP000079169">
    <property type="component" value="Unplaced"/>
</dbReference>
<evidence type="ECO:0000256" key="4">
    <source>
        <dbReference type="ARBA" id="ARBA00004991"/>
    </source>
</evidence>
<comment type="pathway">
    <text evidence="4">Sphingolipid metabolism.</text>
</comment>
<dbReference type="InterPro" id="IPR029130">
    <property type="entry name" value="Acid_ceramidase_N"/>
</dbReference>
<sequence>MLSNMHIIYSTLVILAVFRLTYQVDSDQPEEPVYRLKNGLPFTPKRGEFPPFQGCYDEEYMPGQKNKIPTYRVDLDLPPDERWKQLVLEKQEDIVNLLANMKNHTDLIFGVSVFRLVNRYMPLLTKTLPKPYYEELVGIAQYSNCTIGEITLFNLFYEFFSVCTSIVMEGEDGQMYHGRNLDFGLFLGWDPKNQTWLTTEYLRPLVVNVDFVKNKEVLFSTTTFAGYLGILTALKRNKFSLTINERFKLNGGYIGLTEWILGRRNHRWMGLLTRQVMEEADSFKAAQKMLIEPDLIAPVYFILAGTKGNQGTIITRGRSDSNILDIGSNRTRNFQSWFLVQTNYDNWLNPPFYDDRMGPAVTCLNKWGQKNPKNTLFNVLSTRPVLNKLTVYTTIMNPAQGTFESQIQDCKSPCWPW</sequence>
<dbReference type="PIRSF" id="PIRSF017632">
    <property type="entry name" value="Acid_ceramidase-like"/>
    <property type="match status" value="1"/>
</dbReference>
<dbReference type="FunFam" id="3.60.60.10:FF:000006">
    <property type="entry name" value="N-acylethanolamine-hydrolyzing acid amidase"/>
    <property type="match status" value="1"/>
</dbReference>
<evidence type="ECO:0000256" key="14">
    <source>
        <dbReference type="ARBA" id="ARBA00023180"/>
    </source>
</evidence>
<dbReference type="GO" id="GO:0016020">
    <property type="term" value="C:membrane"/>
    <property type="evidence" value="ECO:0007669"/>
    <property type="project" value="GOC"/>
</dbReference>
<keyword evidence="9 17" id="KW-0378">Hydrolase</keyword>
<keyword evidence="12" id="KW-0865">Zymogen</keyword>
<evidence type="ECO:0000313" key="25">
    <source>
        <dbReference type="RefSeq" id="XP_026686027.1"/>
    </source>
</evidence>
<dbReference type="STRING" id="121845.A0A1S4EM94"/>
<feature type="domain" description="Choloylglycine hydrolase/NAAA C-terminal" evidence="20">
    <location>
        <begin position="163"/>
        <end position="347"/>
    </location>
</feature>
<organism evidence="22 23">
    <name type="scientific">Diaphorina citri</name>
    <name type="common">Asian citrus psyllid</name>
    <dbReference type="NCBI Taxonomy" id="121845"/>
    <lineage>
        <taxon>Eukaryota</taxon>
        <taxon>Metazoa</taxon>
        <taxon>Ecdysozoa</taxon>
        <taxon>Arthropoda</taxon>
        <taxon>Hexapoda</taxon>
        <taxon>Insecta</taxon>
        <taxon>Pterygota</taxon>
        <taxon>Neoptera</taxon>
        <taxon>Paraneoptera</taxon>
        <taxon>Hemiptera</taxon>
        <taxon>Sternorrhyncha</taxon>
        <taxon>Psylloidea</taxon>
        <taxon>Psyllidae</taxon>
        <taxon>Diaphorininae</taxon>
        <taxon>Diaphorina</taxon>
    </lineage>
</organism>
<dbReference type="GO" id="GO:0006665">
    <property type="term" value="P:sphingolipid metabolic process"/>
    <property type="evidence" value="ECO:0007669"/>
    <property type="project" value="UniProtKB-KW"/>
</dbReference>
<gene>
    <name evidence="23 24 25" type="primary">LOC103518434</name>
</gene>
<evidence type="ECO:0000256" key="5">
    <source>
        <dbReference type="ARBA" id="ARBA00005730"/>
    </source>
</evidence>
<keyword evidence="13" id="KW-1015">Disulfide bond</keyword>
<dbReference type="GeneID" id="103518434"/>
<feature type="domain" description="Acid ceramidase N-terminal" evidence="21">
    <location>
        <begin position="67"/>
        <end position="127"/>
    </location>
</feature>
<evidence type="ECO:0000313" key="22">
    <source>
        <dbReference type="Proteomes" id="UP000079169"/>
    </source>
</evidence>
<proteinExistence type="inferred from homology"/>
<dbReference type="PANTHER" id="PTHR28583:SF1">
    <property type="entry name" value="ACID CERAMIDASE"/>
    <property type="match status" value="1"/>
</dbReference>
<keyword evidence="14" id="KW-0325">Glycoprotein</keyword>
<dbReference type="RefSeq" id="XP_017303296.2">
    <property type="nucleotide sequence ID" value="XM_017447807.2"/>
</dbReference>
<evidence type="ECO:0000256" key="10">
    <source>
        <dbReference type="ARBA" id="ARBA00022919"/>
    </source>
</evidence>
<evidence type="ECO:0000313" key="24">
    <source>
        <dbReference type="RefSeq" id="XP_026686026.1"/>
    </source>
</evidence>
<feature type="signal peptide" evidence="19">
    <location>
        <begin position="1"/>
        <end position="26"/>
    </location>
</feature>
<dbReference type="RefSeq" id="XP_026686026.1">
    <property type="nucleotide sequence ID" value="XM_026830225.1"/>
</dbReference>
<keyword evidence="8 19" id="KW-0732">Signal</keyword>
<name>A0A1S4EM94_DIACI</name>
<dbReference type="PANTHER" id="PTHR28583">
    <property type="entry name" value="ACID AMIDASE"/>
    <property type="match status" value="1"/>
</dbReference>
<dbReference type="Pfam" id="PF02275">
    <property type="entry name" value="CBAH"/>
    <property type="match status" value="1"/>
</dbReference>
<evidence type="ECO:0000256" key="9">
    <source>
        <dbReference type="ARBA" id="ARBA00022801"/>
    </source>
</evidence>
<keyword evidence="15" id="KW-0458">Lysosome</keyword>
<accession>A0A1S4EM94</accession>
<evidence type="ECO:0000256" key="16">
    <source>
        <dbReference type="ARBA" id="ARBA00040588"/>
    </source>
</evidence>
<keyword evidence="10" id="KW-0746">Sphingolipid metabolism</keyword>
<evidence type="ECO:0000256" key="13">
    <source>
        <dbReference type="ARBA" id="ARBA00023157"/>
    </source>
</evidence>
<keyword evidence="7" id="KW-0964">Secreted</keyword>
<evidence type="ECO:0000256" key="18">
    <source>
        <dbReference type="PIRSR" id="PIRSR017632-1"/>
    </source>
</evidence>
<dbReference type="InterPro" id="IPR029132">
    <property type="entry name" value="CBAH/NAAA_C"/>
</dbReference>
<dbReference type="GO" id="GO:0005764">
    <property type="term" value="C:lysosome"/>
    <property type="evidence" value="ECO:0007669"/>
    <property type="project" value="UniProtKB-SubCell"/>
</dbReference>
<evidence type="ECO:0000256" key="19">
    <source>
        <dbReference type="SAM" id="SignalP"/>
    </source>
</evidence>
<evidence type="ECO:0000259" key="21">
    <source>
        <dbReference type="Pfam" id="PF15508"/>
    </source>
</evidence>
<dbReference type="KEGG" id="dci:103518434"/>
<dbReference type="Pfam" id="PF15508">
    <property type="entry name" value="NAAA-beta"/>
    <property type="match status" value="1"/>
</dbReference>
<evidence type="ECO:0000256" key="11">
    <source>
        <dbReference type="ARBA" id="ARBA00023098"/>
    </source>
</evidence>
<dbReference type="AlphaFoldDB" id="A0A1S4EM94"/>
<dbReference type="RefSeq" id="XP_026686027.1">
    <property type="nucleotide sequence ID" value="XM_026830226.1"/>
</dbReference>
<dbReference type="GO" id="GO:0005576">
    <property type="term" value="C:extracellular region"/>
    <property type="evidence" value="ECO:0007669"/>
    <property type="project" value="UniProtKB-SubCell"/>
</dbReference>
<comment type="pathway">
    <text evidence="3">Lipid metabolism; sphingolipid metabolism.</text>
</comment>
<evidence type="ECO:0000256" key="17">
    <source>
        <dbReference type="PIRNR" id="PIRNR017632"/>
    </source>
</evidence>
<evidence type="ECO:0000256" key="1">
    <source>
        <dbReference type="ARBA" id="ARBA00004371"/>
    </source>
</evidence>
<evidence type="ECO:0000256" key="15">
    <source>
        <dbReference type="ARBA" id="ARBA00023228"/>
    </source>
</evidence>
<protein>
    <recommendedName>
        <fullName evidence="16">Acid ceramidase</fullName>
        <ecNumber evidence="6">3.5.1.23</ecNumber>
    </recommendedName>
</protein>
<evidence type="ECO:0000313" key="23">
    <source>
        <dbReference type="RefSeq" id="XP_017303296.2"/>
    </source>
</evidence>
<evidence type="ECO:0000256" key="3">
    <source>
        <dbReference type="ARBA" id="ARBA00004760"/>
    </source>
</evidence>
<dbReference type="GO" id="GO:0017064">
    <property type="term" value="F:fatty acid amide hydrolase activity"/>
    <property type="evidence" value="ECO:0007669"/>
    <property type="project" value="InterPro"/>
</dbReference>
<keyword evidence="11 17" id="KW-0443">Lipid metabolism</keyword>
<dbReference type="GO" id="GO:0017040">
    <property type="term" value="F:N-acylsphingosine amidohydrolase activity"/>
    <property type="evidence" value="ECO:0007669"/>
    <property type="project" value="UniProtKB-EC"/>
</dbReference>
<feature type="chain" id="PRO_5044565992" description="Acid ceramidase" evidence="19">
    <location>
        <begin position="27"/>
        <end position="417"/>
    </location>
</feature>
<dbReference type="InterPro" id="IPR016699">
    <property type="entry name" value="Acid_ceramidase-like"/>
</dbReference>
<evidence type="ECO:0000256" key="8">
    <source>
        <dbReference type="ARBA" id="ARBA00022729"/>
    </source>
</evidence>
<evidence type="ECO:0000256" key="7">
    <source>
        <dbReference type="ARBA" id="ARBA00022525"/>
    </source>
</evidence>
<dbReference type="GO" id="GO:0006631">
    <property type="term" value="P:fatty acid metabolic process"/>
    <property type="evidence" value="ECO:0007669"/>
    <property type="project" value="InterPro"/>
</dbReference>
<reference evidence="23 24" key="1">
    <citation type="submission" date="2025-04" db="UniProtKB">
        <authorList>
            <consortium name="RefSeq"/>
        </authorList>
    </citation>
    <scope>IDENTIFICATION</scope>
</reference>
<dbReference type="Gene3D" id="3.60.60.10">
    <property type="entry name" value="Penicillin V Acylase, Chain A"/>
    <property type="match status" value="1"/>
</dbReference>
<evidence type="ECO:0000256" key="6">
    <source>
        <dbReference type="ARBA" id="ARBA00011891"/>
    </source>
</evidence>
<feature type="active site" description="Nucleophile" evidence="18">
    <location>
        <position position="163"/>
    </location>
</feature>
<dbReference type="PaxDb" id="121845-A0A1S4EM94"/>
<evidence type="ECO:0000256" key="2">
    <source>
        <dbReference type="ARBA" id="ARBA00004613"/>
    </source>
</evidence>
<evidence type="ECO:0000259" key="20">
    <source>
        <dbReference type="Pfam" id="PF02275"/>
    </source>
</evidence>
<dbReference type="CDD" id="cd01903">
    <property type="entry name" value="Ntn_AC_NAAA"/>
    <property type="match status" value="1"/>
</dbReference>
<comment type="similarity">
    <text evidence="5 17">Belongs to the acid ceramidase family.</text>
</comment>
<comment type="subcellular location">
    <subcellularLocation>
        <location evidence="1">Lysosome</location>
    </subcellularLocation>
    <subcellularLocation>
        <location evidence="2">Secreted</location>
    </subcellularLocation>
</comment>
<dbReference type="EC" id="3.5.1.23" evidence="6"/>